<dbReference type="Pfam" id="PF07992">
    <property type="entry name" value="Pyr_redox_2"/>
    <property type="match status" value="1"/>
</dbReference>
<dbReference type="InterPro" id="IPR023753">
    <property type="entry name" value="FAD/NAD-binding_dom"/>
</dbReference>
<dbReference type="SUPFAM" id="SSF51971">
    <property type="entry name" value="Nucleotide-binding domain"/>
    <property type="match status" value="2"/>
</dbReference>
<dbReference type="InterPro" id="IPR009051">
    <property type="entry name" value="Helical_ferredxn"/>
</dbReference>
<name>A0A5D0MBE7_9BACT</name>
<dbReference type="PRINTS" id="PR00411">
    <property type="entry name" value="PNDRDTASEI"/>
</dbReference>
<dbReference type="PANTHER" id="PTHR42783:SF3">
    <property type="entry name" value="GLUTAMATE SYNTHASE [NADPH] SMALL CHAIN-RELATED"/>
    <property type="match status" value="1"/>
</dbReference>
<comment type="caution">
    <text evidence="5">The sequence shown here is derived from an EMBL/GenBank/DDBJ whole genome shotgun (WGS) entry which is preliminary data.</text>
</comment>
<evidence type="ECO:0000256" key="3">
    <source>
        <dbReference type="ARBA" id="ARBA00023014"/>
    </source>
</evidence>
<accession>A0A5D0MBE7</accession>
<organism evidence="5 6">
    <name type="scientific">Candidatus Mcinerneyibacterium aminivorans</name>
    <dbReference type="NCBI Taxonomy" id="2703815"/>
    <lineage>
        <taxon>Bacteria</taxon>
        <taxon>Candidatus Macinerneyibacteriota</taxon>
        <taxon>Candidatus Mcinerneyibacteria</taxon>
        <taxon>Candidatus Mcinerneyibacteriales</taxon>
        <taxon>Candidatus Mcinerneyibacteriaceae</taxon>
        <taxon>Candidatus Mcinerneyibacterium</taxon>
    </lineage>
</organism>
<dbReference type="InterPro" id="IPR017900">
    <property type="entry name" value="4Fe4S_Fe_S_CS"/>
</dbReference>
<dbReference type="InterPro" id="IPR036188">
    <property type="entry name" value="FAD/NAD-bd_sf"/>
</dbReference>
<evidence type="ECO:0000256" key="1">
    <source>
        <dbReference type="ARBA" id="ARBA00022723"/>
    </source>
</evidence>
<keyword evidence="3" id="KW-0411">Iron-sulfur</keyword>
<dbReference type="Gene3D" id="3.50.50.60">
    <property type="entry name" value="FAD/NAD(P)-binding domain"/>
    <property type="match status" value="2"/>
</dbReference>
<gene>
    <name evidence="5" type="primary">gltA</name>
    <name evidence="5" type="ORF">FXF47_05990</name>
</gene>
<dbReference type="PRINTS" id="PR00368">
    <property type="entry name" value="FADPNR"/>
</dbReference>
<dbReference type="GO" id="GO:0051536">
    <property type="term" value="F:iron-sulfur cluster binding"/>
    <property type="evidence" value="ECO:0007669"/>
    <property type="project" value="UniProtKB-KW"/>
</dbReference>
<evidence type="ECO:0000313" key="5">
    <source>
        <dbReference type="EMBL" id="TYB31104.1"/>
    </source>
</evidence>
<keyword evidence="6" id="KW-1185">Reference proteome</keyword>
<protein>
    <submittedName>
        <fullName evidence="5">NADPH-dependent glutamate synthase</fullName>
        <ecNumber evidence="5">1.4.1.13</ecNumber>
    </submittedName>
</protein>
<dbReference type="GO" id="GO:0046872">
    <property type="term" value="F:metal ion binding"/>
    <property type="evidence" value="ECO:0007669"/>
    <property type="project" value="UniProtKB-KW"/>
</dbReference>
<evidence type="ECO:0000259" key="4">
    <source>
        <dbReference type="PROSITE" id="PS51379"/>
    </source>
</evidence>
<proteinExistence type="predicted"/>
<dbReference type="GO" id="GO:0004355">
    <property type="term" value="F:glutamate synthase (NADPH) activity"/>
    <property type="evidence" value="ECO:0007669"/>
    <property type="project" value="UniProtKB-EC"/>
</dbReference>
<dbReference type="InterPro" id="IPR017896">
    <property type="entry name" value="4Fe4S_Fe-S-bd"/>
</dbReference>
<dbReference type="Proteomes" id="UP000324143">
    <property type="component" value="Unassembled WGS sequence"/>
</dbReference>
<keyword evidence="1" id="KW-0479">Metal-binding</keyword>
<dbReference type="Pfam" id="PF14691">
    <property type="entry name" value="Fer4_20"/>
    <property type="match status" value="1"/>
</dbReference>
<dbReference type="EMBL" id="VSIX01000056">
    <property type="protein sequence ID" value="TYB31104.1"/>
    <property type="molecule type" value="Genomic_DNA"/>
</dbReference>
<dbReference type="PANTHER" id="PTHR42783">
    <property type="entry name" value="GLUTAMATE SYNTHASE [NADPH] SMALL CHAIN"/>
    <property type="match status" value="1"/>
</dbReference>
<keyword evidence="5" id="KW-0560">Oxidoreductase</keyword>
<keyword evidence="2" id="KW-0408">Iron</keyword>
<reference evidence="5" key="1">
    <citation type="submission" date="2019-08" db="EMBL/GenBank/DDBJ databases">
        <title>Genomic characterization of a novel candidate phylum (ARYD3) from a high temperature, high salinity tertiary oil reservoir in north central Oklahoma, USA.</title>
        <authorList>
            <person name="Youssef N.H."/>
            <person name="Yadav A."/>
            <person name="Elshahed M.S."/>
        </authorList>
    </citation>
    <scope>NUCLEOTIDE SEQUENCE [LARGE SCALE GENOMIC DNA]</scope>
    <source>
        <strain evidence="5">ARYD3</strain>
    </source>
</reference>
<evidence type="ECO:0000313" key="6">
    <source>
        <dbReference type="Proteomes" id="UP000324143"/>
    </source>
</evidence>
<dbReference type="InterPro" id="IPR028261">
    <property type="entry name" value="DPD_II"/>
</dbReference>
<dbReference type="Gene3D" id="1.10.1060.10">
    <property type="entry name" value="Alpha-helical ferredoxin"/>
    <property type="match status" value="1"/>
</dbReference>
<dbReference type="PROSITE" id="PS00198">
    <property type="entry name" value="4FE4S_FER_1"/>
    <property type="match status" value="1"/>
</dbReference>
<dbReference type="SUPFAM" id="SSF46548">
    <property type="entry name" value="alpha-helical ferredoxin"/>
    <property type="match status" value="1"/>
</dbReference>
<feature type="domain" description="4Fe-4S ferredoxin-type" evidence="4">
    <location>
        <begin position="27"/>
        <end position="58"/>
    </location>
</feature>
<dbReference type="NCBIfam" id="TIGR01316">
    <property type="entry name" value="gltA"/>
    <property type="match status" value="1"/>
</dbReference>
<dbReference type="InterPro" id="IPR006004">
    <property type="entry name" value="SudA-like"/>
</dbReference>
<sequence length="445" mass="49681">MAVNPKDRPSEERINDFDEVNLGYTDEEAVKEAQRCKECGVCIKGCPVRINIPAFISQIKKKNFKRALSIIEKDNILPGICGRVCPQENQCEARCIMDNPINIGALERFLADKKVPKDIGIYPSKNNKKIAIVGSGPAGLTSAFELKKSGFEVVVYEALHKLGGVLRYGIPNFRLPDEIIDEEIEQLKKMGVQFRTNFLIGKTLYLDELLDKFDGIVIATGAGLPRYLKIPGENSIGVFFANEFLTRINLMKAYKFPEYHTPIYKGKKVVVIGGGNVAIDAARVARRLKSEVMICYRRLEEDMPARNEEIQHAKEEGIEIKTLLNPKKIISKDDGKIKKVKFVKMKTVGKQQDGRNAVVETEEYIDIETDIFIEAIGQIPNKIIQQNSKGLEFDSWNSLKIDENMETTKNNVWAAGDVVSGAATVIKAMGEAKKAAEKIIKEIGG</sequence>
<evidence type="ECO:0000256" key="2">
    <source>
        <dbReference type="ARBA" id="ARBA00023004"/>
    </source>
</evidence>
<dbReference type="PROSITE" id="PS51379">
    <property type="entry name" value="4FE4S_FER_2"/>
    <property type="match status" value="1"/>
</dbReference>
<dbReference type="EC" id="1.4.1.13" evidence="5"/>
<dbReference type="AlphaFoldDB" id="A0A5D0MBE7"/>